<dbReference type="Gene3D" id="2.40.30.70">
    <property type="entry name" value="YaeB-like"/>
    <property type="match status" value="1"/>
</dbReference>
<reference evidence="4" key="1">
    <citation type="submission" date="2018-06" db="EMBL/GenBank/DDBJ databases">
        <authorList>
            <person name="Zhirakovskaya E."/>
        </authorList>
    </citation>
    <scope>NUCLEOTIDE SEQUENCE</scope>
</reference>
<gene>
    <name evidence="4" type="ORF">MNBD_BACTEROID07-485</name>
</gene>
<dbReference type="EMBL" id="UOET01000009">
    <property type="protein sequence ID" value="VAW26150.1"/>
    <property type="molecule type" value="Genomic_DNA"/>
</dbReference>
<name>A0A3B0UAQ5_9ZZZZ</name>
<dbReference type="InterPro" id="IPR040372">
    <property type="entry name" value="YaeB-like"/>
</dbReference>
<protein>
    <submittedName>
        <fullName evidence="4">COG1720: Uncharacterized conserved protein</fullName>
    </submittedName>
</protein>
<feature type="domain" description="TsaA-like" evidence="3">
    <location>
        <begin position="9"/>
        <end position="89"/>
    </location>
</feature>
<evidence type="ECO:0000259" key="3">
    <source>
        <dbReference type="PROSITE" id="PS51668"/>
    </source>
</evidence>
<dbReference type="InterPro" id="IPR023370">
    <property type="entry name" value="TrmO-like_N"/>
</dbReference>
<accession>A0A3B0UAQ5</accession>
<dbReference type="AlphaFoldDB" id="A0A3B0UAQ5"/>
<feature type="non-terminal residue" evidence="4">
    <location>
        <position position="89"/>
    </location>
</feature>
<keyword evidence="1" id="KW-0949">S-adenosyl-L-methionine</keyword>
<proteinExistence type="inferred from homology"/>
<evidence type="ECO:0000256" key="2">
    <source>
        <dbReference type="ARBA" id="ARBA00033753"/>
    </source>
</evidence>
<organism evidence="4">
    <name type="scientific">hydrothermal vent metagenome</name>
    <dbReference type="NCBI Taxonomy" id="652676"/>
    <lineage>
        <taxon>unclassified sequences</taxon>
        <taxon>metagenomes</taxon>
        <taxon>ecological metagenomes</taxon>
    </lineage>
</organism>
<dbReference type="PROSITE" id="PS51668">
    <property type="entry name" value="TSAA_2"/>
    <property type="match status" value="1"/>
</dbReference>
<dbReference type="InterPro" id="IPR036413">
    <property type="entry name" value="YaeB-like_sf"/>
</dbReference>
<dbReference type="InterPro" id="IPR036414">
    <property type="entry name" value="YaeB_N_sf"/>
</dbReference>
<evidence type="ECO:0000313" key="4">
    <source>
        <dbReference type="EMBL" id="VAW26150.1"/>
    </source>
</evidence>
<dbReference type="PANTHER" id="PTHR12818:SF0">
    <property type="entry name" value="TRNA (ADENINE(37)-N6)-METHYLTRANSFERASE"/>
    <property type="match status" value="1"/>
</dbReference>
<comment type="similarity">
    <text evidence="2">Belongs to the tRNA methyltransferase O family.</text>
</comment>
<dbReference type="Pfam" id="PF01980">
    <property type="entry name" value="TrmO_N"/>
    <property type="match status" value="1"/>
</dbReference>
<evidence type="ECO:0000256" key="1">
    <source>
        <dbReference type="ARBA" id="ARBA00022691"/>
    </source>
</evidence>
<dbReference type="SUPFAM" id="SSF118196">
    <property type="entry name" value="YaeB-like"/>
    <property type="match status" value="1"/>
</dbReference>
<sequence>MDNKNIIEFSPVGIIHTPFDGKEKIPHQGRFGENNDGWVEIFPEFAEGLSGLESFSHIYLLFHFHHSTDFSLIQITPRHHQSKGVFAIR</sequence>
<dbReference type="PANTHER" id="PTHR12818">
    <property type="entry name" value="TRNA (ADENINE(37)-N6)-METHYLTRANSFERASE"/>
    <property type="match status" value="1"/>
</dbReference>